<dbReference type="InterPro" id="IPR009003">
    <property type="entry name" value="Peptidase_S1_PA"/>
</dbReference>
<sequence>MLWLLFLTLPFPGGSVPVTPAPSPGRESVGIVGGCDVSGWRYPWQVSLRFYDMRLGLWQHECGGSLIHPQWVLTAAHCIEPEDLEACAFRVQVGQLRLYDHDQLHKVAEIIRHPKFNASLSAWGGADIALLRLEAPVMLSEHVNLVSLPPASLRVPSRKMCWVTGWGDIADNSPLPPPRHLQEVEIPVVGNKECNRHYQNSSDSSDQVIKADMLCAGSEGRDSCQMLWLLFVTLPCLGGSVPVTPGPGLGPKLVGTDGDHDIPAGKWPWQVSLRVFNEECDRWQHECGGSLVHPQWVLTAAHCVGLEPQKYRVQMGQLRLYDHDQLHNVAEIIRHPKFNASLSACGGADIALLRLEAPVTLSQHVNPVSLAPDSLVLSPGTKCWVTGWGTFGAHALPSPAHRLQEAEVPIVEDQVCEKIYRQGSPAGGHGGVIKKDMLCAGRRGRGSRQGDAGGPLVCSWLDMWIQVGVLSWGMASGHINYPAVYTCVMTYSSWIYQHVPLWP</sequence>
<feature type="chain" id="PRO_5045626393" evidence="7">
    <location>
        <begin position="16"/>
        <end position="503"/>
    </location>
</feature>
<evidence type="ECO:0000256" key="4">
    <source>
        <dbReference type="ARBA" id="ARBA00022825"/>
    </source>
</evidence>
<dbReference type="AlphaFoldDB" id="A0A6J1Y398"/>
<proteinExistence type="predicted"/>
<evidence type="ECO:0000313" key="9">
    <source>
        <dbReference type="Proteomes" id="UP001652583"/>
    </source>
</evidence>
<dbReference type="Pfam" id="PF00089">
    <property type="entry name" value="Trypsin"/>
    <property type="match status" value="2"/>
</dbReference>
<evidence type="ECO:0000256" key="2">
    <source>
        <dbReference type="ARBA" id="ARBA00022729"/>
    </source>
</evidence>
<accession>A0A6J1Y398</accession>
<keyword evidence="2 7" id="KW-0732">Signal</keyword>
<dbReference type="PANTHER" id="PTHR24253">
    <property type="entry name" value="TRANSMEMBRANE PROTEASE SERINE"/>
    <property type="match status" value="1"/>
</dbReference>
<keyword evidence="6" id="KW-0325">Glycoprotein</keyword>
<feature type="signal peptide" evidence="7">
    <location>
        <begin position="1"/>
        <end position="15"/>
    </location>
</feature>
<keyword evidence="5" id="KW-1015">Disulfide bond</keyword>
<dbReference type="InterPro" id="IPR001254">
    <property type="entry name" value="Trypsin_dom"/>
</dbReference>
<feature type="domain" description="Peptidase S1" evidence="8">
    <location>
        <begin position="31"/>
        <end position="254"/>
    </location>
</feature>
<keyword evidence="4" id="KW-0720">Serine protease</keyword>
<dbReference type="Gene3D" id="2.40.10.10">
    <property type="entry name" value="Trypsin-like serine proteases"/>
    <property type="match status" value="4"/>
</dbReference>
<dbReference type="CDD" id="cd00190">
    <property type="entry name" value="Tryp_SPc"/>
    <property type="match status" value="2"/>
</dbReference>
<dbReference type="InterPro" id="IPR018114">
    <property type="entry name" value="TRYPSIN_HIS"/>
</dbReference>
<evidence type="ECO:0000256" key="5">
    <source>
        <dbReference type="ARBA" id="ARBA00023157"/>
    </source>
</evidence>
<evidence type="ECO:0000256" key="1">
    <source>
        <dbReference type="ARBA" id="ARBA00022670"/>
    </source>
</evidence>
<dbReference type="GO" id="GO:0004252">
    <property type="term" value="F:serine-type endopeptidase activity"/>
    <property type="evidence" value="ECO:0007669"/>
    <property type="project" value="InterPro"/>
</dbReference>
<reference evidence="10" key="1">
    <citation type="submission" date="2025-08" db="UniProtKB">
        <authorList>
            <consortium name="RefSeq"/>
        </authorList>
    </citation>
    <scope>IDENTIFICATION</scope>
    <source>
        <tissue evidence="10">Blood</tissue>
    </source>
</reference>
<gene>
    <name evidence="10" type="primary">LOC106982772</name>
</gene>
<dbReference type="GO" id="GO:0006508">
    <property type="term" value="P:proteolysis"/>
    <property type="evidence" value="ECO:0007669"/>
    <property type="project" value="UniProtKB-KW"/>
</dbReference>
<dbReference type="PROSITE" id="PS00134">
    <property type="entry name" value="TRYPSIN_HIS"/>
    <property type="match status" value="1"/>
</dbReference>
<dbReference type="InterPro" id="IPR043504">
    <property type="entry name" value="Peptidase_S1_PA_chymotrypsin"/>
</dbReference>
<keyword evidence="9" id="KW-1185">Reference proteome</keyword>
<organism evidence="9 10">
    <name type="scientific">Acinonyx jubatus</name>
    <name type="common">Cheetah</name>
    <dbReference type="NCBI Taxonomy" id="32536"/>
    <lineage>
        <taxon>Eukaryota</taxon>
        <taxon>Metazoa</taxon>
        <taxon>Chordata</taxon>
        <taxon>Craniata</taxon>
        <taxon>Vertebrata</taxon>
        <taxon>Euteleostomi</taxon>
        <taxon>Mammalia</taxon>
        <taxon>Eutheria</taxon>
        <taxon>Laurasiatheria</taxon>
        <taxon>Carnivora</taxon>
        <taxon>Feliformia</taxon>
        <taxon>Felidae</taxon>
        <taxon>Felinae</taxon>
        <taxon>Acinonyx</taxon>
    </lineage>
</organism>
<evidence type="ECO:0000256" key="6">
    <source>
        <dbReference type="ARBA" id="ARBA00023180"/>
    </source>
</evidence>
<protein>
    <submittedName>
        <fullName evidence="10">Mastin-like</fullName>
    </submittedName>
</protein>
<evidence type="ECO:0000256" key="3">
    <source>
        <dbReference type="ARBA" id="ARBA00022801"/>
    </source>
</evidence>
<dbReference type="PANTHER" id="PTHR24253:SF144">
    <property type="entry name" value="CHYMOTRYPSIN-LIKE PROTEASE CTRL-1-RELATED"/>
    <property type="match status" value="1"/>
</dbReference>
<evidence type="ECO:0000259" key="8">
    <source>
        <dbReference type="PROSITE" id="PS50240"/>
    </source>
</evidence>
<dbReference type="GeneID" id="106982772"/>
<dbReference type="SUPFAM" id="SSF50494">
    <property type="entry name" value="Trypsin-like serine proteases"/>
    <property type="match status" value="2"/>
</dbReference>
<evidence type="ECO:0000313" key="10">
    <source>
        <dbReference type="RefSeq" id="XP_026899472.2"/>
    </source>
</evidence>
<keyword evidence="1" id="KW-0645">Protease</keyword>
<name>A0A6J1Y398_ACIJB</name>
<feature type="domain" description="Peptidase S1" evidence="8">
    <location>
        <begin position="253"/>
        <end position="500"/>
    </location>
</feature>
<dbReference type="InterPro" id="IPR001314">
    <property type="entry name" value="Peptidase_S1A"/>
</dbReference>
<keyword evidence="3" id="KW-0378">Hydrolase</keyword>
<dbReference type="Proteomes" id="UP001652583">
    <property type="component" value="Chromosome E3"/>
</dbReference>
<dbReference type="PROSITE" id="PS50240">
    <property type="entry name" value="TRYPSIN_DOM"/>
    <property type="match status" value="2"/>
</dbReference>
<dbReference type="PRINTS" id="PR00722">
    <property type="entry name" value="CHYMOTRYPSIN"/>
</dbReference>
<dbReference type="SMART" id="SM00020">
    <property type="entry name" value="Tryp_SPc"/>
    <property type="match status" value="2"/>
</dbReference>
<evidence type="ECO:0000256" key="7">
    <source>
        <dbReference type="SAM" id="SignalP"/>
    </source>
</evidence>
<dbReference type="KEGG" id="aju:106982772"/>
<dbReference type="RefSeq" id="XP_026899472.2">
    <property type="nucleotide sequence ID" value="XM_027043671.2"/>
</dbReference>